<dbReference type="SUPFAM" id="SSF56436">
    <property type="entry name" value="C-type lectin-like"/>
    <property type="match status" value="1"/>
</dbReference>
<dbReference type="AlphaFoldDB" id="A0A1V4AWE7"/>
<dbReference type="Gene3D" id="3.90.1580.10">
    <property type="entry name" value="paralog of FGE (formylglycine-generating enzyme)"/>
    <property type="match status" value="1"/>
</dbReference>
<feature type="region of interest" description="Disordered" evidence="1">
    <location>
        <begin position="1"/>
        <end position="27"/>
    </location>
</feature>
<dbReference type="Pfam" id="PF03781">
    <property type="entry name" value="FGE-sulfatase"/>
    <property type="match status" value="1"/>
</dbReference>
<organism evidence="3 4">
    <name type="scientific">Candidatus Brocadia carolinensis</name>
    <dbReference type="NCBI Taxonomy" id="1004156"/>
    <lineage>
        <taxon>Bacteria</taxon>
        <taxon>Pseudomonadati</taxon>
        <taxon>Planctomycetota</taxon>
        <taxon>Candidatus Brocadiia</taxon>
        <taxon>Candidatus Brocadiales</taxon>
        <taxon>Candidatus Brocadiaceae</taxon>
        <taxon>Candidatus Brocadia</taxon>
    </lineage>
</organism>
<evidence type="ECO:0000313" key="3">
    <source>
        <dbReference type="EMBL" id="OOP57445.1"/>
    </source>
</evidence>
<dbReference type="STRING" id="1004156.AYP45_03345"/>
<dbReference type="InterPro" id="IPR005532">
    <property type="entry name" value="SUMF_dom"/>
</dbReference>
<dbReference type="InterPro" id="IPR042095">
    <property type="entry name" value="SUMF_sf"/>
</dbReference>
<proteinExistence type="predicted"/>
<dbReference type="EMBL" id="AYTS01000030">
    <property type="protein sequence ID" value="OOP57445.1"/>
    <property type="molecule type" value="Genomic_DNA"/>
</dbReference>
<sequence>MKKNETSQRLYPWGNDPDPNRANYNETGIGATSAVGCFPSEASPYGCEEMSGNVWEWTRSIYREYPYDPKDGRENLEASSAKIRVVRGGSFYFSHWGVRCSYRYGARSRQRGLRLWFSCDVVPIYL</sequence>
<name>A0A1V4AWE7_9BACT</name>
<accession>A0A1V4AWE7</accession>
<dbReference type="InterPro" id="IPR016187">
    <property type="entry name" value="CTDL_fold"/>
</dbReference>
<dbReference type="Proteomes" id="UP000189681">
    <property type="component" value="Unassembled WGS sequence"/>
</dbReference>
<dbReference type="InterPro" id="IPR051043">
    <property type="entry name" value="Sulfatase_Mod_Factor_Kinase"/>
</dbReference>
<comment type="caution">
    <text evidence="3">The sequence shown here is derived from an EMBL/GenBank/DDBJ whole genome shotgun (WGS) entry which is preliminary data.</text>
</comment>
<dbReference type="GO" id="GO:0120147">
    <property type="term" value="F:formylglycine-generating oxidase activity"/>
    <property type="evidence" value="ECO:0007669"/>
    <property type="project" value="TreeGrafter"/>
</dbReference>
<dbReference type="PANTHER" id="PTHR23150:SF19">
    <property type="entry name" value="FORMYLGLYCINE-GENERATING ENZYME"/>
    <property type="match status" value="1"/>
</dbReference>
<evidence type="ECO:0000259" key="2">
    <source>
        <dbReference type="Pfam" id="PF03781"/>
    </source>
</evidence>
<feature type="domain" description="Sulfatase-modifying factor enzyme-like" evidence="2">
    <location>
        <begin position="7"/>
        <end position="110"/>
    </location>
</feature>
<gene>
    <name evidence="3" type="ORF">AYP45_03345</name>
</gene>
<protein>
    <recommendedName>
        <fullName evidence="2">Sulfatase-modifying factor enzyme-like domain-containing protein</fullName>
    </recommendedName>
</protein>
<evidence type="ECO:0000256" key="1">
    <source>
        <dbReference type="SAM" id="MobiDB-lite"/>
    </source>
</evidence>
<dbReference type="PANTHER" id="PTHR23150">
    <property type="entry name" value="SULFATASE MODIFYING FACTOR 1, 2"/>
    <property type="match status" value="1"/>
</dbReference>
<evidence type="ECO:0000313" key="4">
    <source>
        <dbReference type="Proteomes" id="UP000189681"/>
    </source>
</evidence>
<reference evidence="3 4" key="1">
    <citation type="journal article" date="2017" name="Water Res.">
        <title>Discovery and metagenomic analysis of an anammox bacterial enrichment related to Candidatus "Brocadia caroliniensis" in a full-scale glycerol-fed nitritation-denitritation separate centrate treatment process.</title>
        <authorList>
            <person name="Park H."/>
            <person name="Brotto A.C."/>
            <person name="van Loosdrecht M.C."/>
            <person name="Chandran K."/>
        </authorList>
    </citation>
    <scope>NUCLEOTIDE SEQUENCE [LARGE SCALE GENOMIC DNA]</scope>
    <source>
        <strain evidence="3">26THWARD</strain>
    </source>
</reference>